<dbReference type="RefSeq" id="WP_109270115.1">
    <property type="nucleotide sequence ID" value="NZ_QFFF01000001.1"/>
</dbReference>
<comment type="caution">
    <text evidence="1">The sequence shown here is derived from an EMBL/GenBank/DDBJ whole genome shotgun (WGS) entry which is preliminary data.</text>
</comment>
<proteinExistence type="predicted"/>
<dbReference type="AlphaFoldDB" id="A0A2U2J0W4"/>
<protein>
    <submittedName>
        <fullName evidence="1">Four-helix bundle copper-binding protein</fullName>
    </submittedName>
</protein>
<reference evidence="1 2" key="1">
    <citation type="submission" date="2018-05" db="EMBL/GenBank/DDBJ databases">
        <title>Genome of Sphingosinicella humi QZX222.</title>
        <authorList>
            <person name="Qiao Z."/>
            <person name="Wang G."/>
        </authorList>
    </citation>
    <scope>NUCLEOTIDE SEQUENCE [LARGE SCALE GENOMIC DNA]</scope>
    <source>
        <strain evidence="1 2">QZX222</strain>
    </source>
</reference>
<dbReference type="InterPro" id="IPR005560">
    <property type="entry name" value="Csp_YhjQ"/>
</dbReference>
<dbReference type="OrthoDB" id="5396211at2"/>
<keyword evidence="2" id="KW-1185">Reference proteome</keyword>
<sequence>MHHMREMISAHPDVQGNTNDVLIRCIEECYSCAQSCTSCADACLAEEMVDQLRQCIRLNLDCADICVASGALATRRTGSNESVILATLEACAQACRVCAEECERHASKHEHCRICAESCRRCEKACREAMQSISAGAGSRTESLVEPA</sequence>
<dbReference type="Pfam" id="PF03860">
    <property type="entry name" value="Csp"/>
    <property type="match status" value="1"/>
</dbReference>
<dbReference type="EMBL" id="QFFF01000001">
    <property type="protein sequence ID" value="PWG01975.1"/>
    <property type="molecule type" value="Genomic_DNA"/>
</dbReference>
<dbReference type="PANTHER" id="PTHR37310:SF1">
    <property type="entry name" value="CYTOPLASMIC PROTEIN"/>
    <property type="match status" value="1"/>
</dbReference>
<dbReference type="PANTHER" id="PTHR37310">
    <property type="entry name" value="CYTOPLASMIC PROTEIN-RELATED"/>
    <property type="match status" value="1"/>
</dbReference>
<dbReference type="InterPro" id="IPR044543">
    <property type="entry name" value="YHJQ-like"/>
</dbReference>
<dbReference type="Gene3D" id="1.20.1270.360">
    <property type="match status" value="1"/>
</dbReference>
<name>A0A2U2J0W4_9SPHN</name>
<gene>
    <name evidence="1" type="ORF">DF286_03165</name>
</gene>
<dbReference type="Proteomes" id="UP000245916">
    <property type="component" value="Unassembled WGS sequence"/>
</dbReference>
<dbReference type="CDD" id="cd08026">
    <property type="entry name" value="DUF326"/>
    <property type="match status" value="1"/>
</dbReference>
<evidence type="ECO:0000313" key="2">
    <source>
        <dbReference type="Proteomes" id="UP000245916"/>
    </source>
</evidence>
<evidence type="ECO:0000313" key="1">
    <source>
        <dbReference type="EMBL" id="PWG01975.1"/>
    </source>
</evidence>
<organism evidence="1 2">
    <name type="scientific">Allosphingosinicella humi</name>
    <dbReference type="NCBI Taxonomy" id="2068657"/>
    <lineage>
        <taxon>Bacteria</taxon>
        <taxon>Pseudomonadati</taxon>
        <taxon>Pseudomonadota</taxon>
        <taxon>Alphaproteobacteria</taxon>
        <taxon>Sphingomonadales</taxon>
        <taxon>Sphingomonadaceae</taxon>
        <taxon>Allosphingosinicella</taxon>
    </lineage>
</organism>
<accession>A0A2U2J0W4</accession>